<dbReference type="SUPFAM" id="SSF53822">
    <property type="entry name" value="Periplasmic binding protein-like I"/>
    <property type="match status" value="1"/>
</dbReference>
<feature type="domain" description="LysM" evidence="2">
    <location>
        <begin position="208"/>
        <end position="252"/>
    </location>
</feature>
<comment type="caution">
    <text evidence="3">The sequence shown here is derived from an EMBL/GenBank/DDBJ whole genome shotgun (WGS) entry which is preliminary data.</text>
</comment>
<accession>A0A506PIJ4</accession>
<feature type="chain" id="PRO_5021429894" evidence="1">
    <location>
        <begin position="21"/>
        <end position="638"/>
    </location>
</feature>
<feature type="domain" description="LysM" evidence="2">
    <location>
        <begin position="148"/>
        <end position="191"/>
    </location>
</feature>
<protein>
    <submittedName>
        <fullName evidence="3">LysM peptidoglycan-binding domain-containing protein</fullName>
    </submittedName>
</protein>
<dbReference type="RefSeq" id="WP_140990649.1">
    <property type="nucleotide sequence ID" value="NZ_VHIQ01000005.1"/>
</dbReference>
<evidence type="ECO:0000259" key="2">
    <source>
        <dbReference type="PROSITE" id="PS51782"/>
    </source>
</evidence>
<evidence type="ECO:0000256" key="1">
    <source>
        <dbReference type="SAM" id="SignalP"/>
    </source>
</evidence>
<dbReference type="GO" id="GO:0008932">
    <property type="term" value="F:lytic endotransglycosylase activity"/>
    <property type="evidence" value="ECO:0007669"/>
    <property type="project" value="TreeGrafter"/>
</dbReference>
<gene>
    <name evidence="3" type="ORF">FJ651_11395</name>
</gene>
<dbReference type="PANTHER" id="PTHR33734">
    <property type="entry name" value="LYSM DOMAIN-CONTAINING GPI-ANCHORED PROTEIN 2"/>
    <property type="match status" value="1"/>
</dbReference>
<feature type="domain" description="LysM" evidence="2">
    <location>
        <begin position="24"/>
        <end position="72"/>
    </location>
</feature>
<dbReference type="InterPro" id="IPR018392">
    <property type="entry name" value="LysM"/>
</dbReference>
<dbReference type="InterPro" id="IPR028082">
    <property type="entry name" value="Peripla_BP_I"/>
</dbReference>
<dbReference type="Proteomes" id="UP000317332">
    <property type="component" value="Unassembled WGS sequence"/>
</dbReference>
<proteinExistence type="predicted"/>
<dbReference type="Gene3D" id="3.10.350.10">
    <property type="entry name" value="LysM domain"/>
    <property type="match status" value="4"/>
</dbReference>
<dbReference type="SUPFAM" id="SSF54106">
    <property type="entry name" value="LysM domain"/>
    <property type="match status" value="3"/>
</dbReference>
<reference evidence="3 4" key="1">
    <citation type="submission" date="2019-06" db="EMBL/GenBank/DDBJ databases">
        <title>Flavobacteriaceae Paucihalobacterium erythroidium CWB-1, complete genome.</title>
        <authorList>
            <person name="Wu S."/>
        </authorList>
    </citation>
    <scope>NUCLEOTIDE SEQUENCE [LARGE SCALE GENOMIC DNA]</scope>
    <source>
        <strain evidence="3 4">CWB-1</strain>
    </source>
</reference>
<dbReference type="Gene3D" id="3.40.50.2300">
    <property type="match status" value="2"/>
</dbReference>
<dbReference type="Pfam" id="PF01476">
    <property type="entry name" value="LysM"/>
    <property type="match status" value="4"/>
</dbReference>
<dbReference type="CDD" id="cd00118">
    <property type="entry name" value="LysM"/>
    <property type="match status" value="4"/>
</dbReference>
<name>A0A506PIJ4_9FLAO</name>
<organism evidence="3 4">
    <name type="scientific">Paucihalobacter ruber</name>
    <dbReference type="NCBI Taxonomy" id="2567861"/>
    <lineage>
        <taxon>Bacteria</taxon>
        <taxon>Pseudomonadati</taxon>
        <taxon>Bacteroidota</taxon>
        <taxon>Flavobacteriia</taxon>
        <taxon>Flavobacteriales</taxon>
        <taxon>Flavobacteriaceae</taxon>
        <taxon>Paucihalobacter</taxon>
    </lineage>
</organism>
<dbReference type="OrthoDB" id="2149800at2"/>
<keyword evidence="4" id="KW-1185">Reference proteome</keyword>
<keyword evidence="1" id="KW-0732">Signal</keyword>
<evidence type="ECO:0000313" key="4">
    <source>
        <dbReference type="Proteomes" id="UP000317332"/>
    </source>
</evidence>
<dbReference type="PANTHER" id="PTHR33734:SF22">
    <property type="entry name" value="MEMBRANE-BOUND LYTIC MUREIN TRANSGLYCOSYLASE D"/>
    <property type="match status" value="1"/>
</dbReference>
<feature type="domain" description="LysM" evidence="2">
    <location>
        <begin position="87"/>
        <end position="131"/>
    </location>
</feature>
<dbReference type="EMBL" id="VHIQ01000005">
    <property type="protein sequence ID" value="TPV32902.1"/>
    <property type="molecule type" value="Genomic_DNA"/>
</dbReference>
<dbReference type="PROSITE" id="PS51782">
    <property type="entry name" value="LYSM"/>
    <property type="match status" value="4"/>
</dbReference>
<feature type="signal peptide" evidence="1">
    <location>
        <begin position="1"/>
        <end position="20"/>
    </location>
</feature>
<dbReference type="AlphaFoldDB" id="A0A506PIJ4"/>
<sequence>MKKFLIILSFVLALCHMAWAQDFKTHKVQSGETVESIAKQYLVTPFDVLALNPDAKKGISPNMVLIIPESKIKTPTDLNENQLARFDQHKVKRQETLYSISKKYNIEIDEIKKYNTYLYAQNLKRGDNLKIPIYKKVKSDLSIKNTLKKYTVQPKEGKWGIAYKFGITVPELEALNPEMKEILQPGDDLVVPNIANNEEREIEEQLYNYYEVKQAEGFYRLEKKLGLTQEELEELNPGLKENGLQSGMVLKVPKDLKVLDSNSNYNSSVSVLSKELNNLSQKNIAVMLPFRLHRVDLDSVAEAKDLIRNDKLLSMSLDFHSGLLMALDSARQLGISTNLKVFDTRSQISEVSNILNNNDFELFDAVIGPVIPNNFDRVAATLKSKNTPVLAPLTMPIKLYDNVFQTLPDKDRMKQVLVDYMKAEEHVERYLIIADSKNRSNSEELKRHFPSARQMYSRKDKDGKDNNYLLLADFNDVFKEGKNIVFLETDNDAFVANILSLLNGLQTDKIKIQLTTTNHNKAFEGESASSVHLSNLNFHYASPNVPINENTTNNFVDKYKKTYGILPNKYAVRGFDLTLDVLLRLASRSNLYDASATNFETAYLENKFSYTKQLFGGYYNNAVYVVKYNDLTIIEAKQ</sequence>
<dbReference type="InterPro" id="IPR036779">
    <property type="entry name" value="LysM_dom_sf"/>
</dbReference>
<evidence type="ECO:0000313" key="3">
    <source>
        <dbReference type="EMBL" id="TPV32902.1"/>
    </source>
</evidence>
<dbReference type="SMART" id="SM00257">
    <property type="entry name" value="LysM"/>
    <property type="match status" value="4"/>
</dbReference>